<feature type="region of interest" description="Disordered" evidence="1">
    <location>
        <begin position="170"/>
        <end position="193"/>
    </location>
</feature>
<feature type="region of interest" description="Disordered" evidence="1">
    <location>
        <begin position="207"/>
        <end position="234"/>
    </location>
</feature>
<feature type="region of interest" description="Disordered" evidence="1">
    <location>
        <begin position="87"/>
        <end position="119"/>
    </location>
</feature>
<evidence type="ECO:0000313" key="3">
    <source>
        <dbReference type="Proteomes" id="UP000824890"/>
    </source>
</evidence>
<dbReference type="Proteomes" id="UP000824890">
    <property type="component" value="Unassembled WGS sequence"/>
</dbReference>
<sequence length="234" mass="25156">MRGSDYYIISFSSPQKIPNLNMVLDINQGSLSVAEYEEFFLSHEIYLIQLARGGLKEDIREGLKSTEFATLRALFQEAPEVEEILEMEKTPPTTPRGHEHPWDNPEEEEEEESEEDTNDLSYEGYMRVNVSDDELIDEETDEYRPKGERGSFSGVPGLLTAYNAKAGCGSVAKSSAAEQVSVSGTSSESSDAQGSICASNIMVGGGSIGDSSSVTGSNSAQGSSGAQGSVSRAN</sequence>
<reference evidence="2 3" key="1">
    <citation type="submission" date="2021-05" db="EMBL/GenBank/DDBJ databases">
        <title>Genome Assembly of Synthetic Allotetraploid Brassica napus Reveals Homoeologous Exchanges between Subgenomes.</title>
        <authorList>
            <person name="Davis J.T."/>
        </authorList>
    </citation>
    <scope>NUCLEOTIDE SEQUENCE [LARGE SCALE GENOMIC DNA]</scope>
    <source>
        <strain evidence="3">cv. Da-Ae</strain>
        <tissue evidence="2">Seedling</tissue>
    </source>
</reference>
<feature type="compositionally biased region" description="Acidic residues" evidence="1">
    <location>
        <begin position="104"/>
        <end position="118"/>
    </location>
</feature>
<proteinExistence type="predicted"/>
<feature type="compositionally biased region" description="Low complexity" evidence="1">
    <location>
        <begin position="209"/>
        <end position="234"/>
    </location>
</feature>
<evidence type="ECO:0000313" key="2">
    <source>
        <dbReference type="EMBL" id="KAH0882674.1"/>
    </source>
</evidence>
<feature type="compositionally biased region" description="Low complexity" evidence="1">
    <location>
        <begin position="181"/>
        <end position="190"/>
    </location>
</feature>
<feature type="region of interest" description="Disordered" evidence="1">
    <location>
        <begin position="135"/>
        <end position="156"/>
    </location>
</feature>
<protein>
    <submittedName>
        <fullName evidence="2">Uncharacterized protein</fullName>
    </submittedName>
</protein>
<accession>A0ABQ7ZR04</accession>
<gene>
    <name evidence="2" type="ORF">HID58_058770</name>
</gene>
<dbReference type="EMBL" id="JAGKQM010000014">
    <property type="protein sequence ID" value="KAH0882674.1"/>
    <property type="molecule type" value="Genomic_DNA"/>
</dbReference>
<name>A0ABQ7ZR04_BRANA</name>
<organism evidence="2 3">
    <name type="scientific">Brassica napus</name>
    <name type="common">Rape</name>
    <dbReference type="NCBI Taxonomy" id="3708"/>
    <lineage>
        <taxon>Eukaryota</taxon>
        <taxon>Viridiplantae</taxon>
        <taxon>Streptophyta</taxon>
        <taxon>Embryophyta</taxon>
        <taxon>Tracheophyta</taxon>
        <taxon>Spermatophyta</taxon>
        <taxon>Magnoliopsida</taxon>
        <taxon>eudicotyledons</taxon>
        <taxon>Gunneridae</taxon>
        <taxon>Pentapetalae</taxon>
        <taxon>rosids</taxon>
        <taxon>malvids</taxon>
        <taxon>Brassicales</taxon>
        <taxon>Brassicaceae</taxon>
        <taxon>Brassiceae</taxon>
        <taxon>Brassica</taxon>
    </lineage>
</organism>
<comment type="caution">
    <text evidence="2">The sequence shown here is derived from an EMBL/GenBank/DDBJ whole genome shotgun (WGS) entry which is preliminary data.</text>
</comment>
<keyword evidence="3" id="KW-1185">Reference proteome</keyword>
<evidence type="ECO:0000256" key="1">
    <source>
        <dbReference type="SAM" id="MobiDB-lite"/>
    </source>
</evidence>